<dbReference type="InterPro" id="IPR013426">
    <property type="entry name" value="EpsH-like"/>
</dbReference>
<dbReference type="RefSeq" id="WP_145244332.1">
    <property type="nucleotide sequence ID" value="NZ_CP036273.1"/>
</dbReference>
<dbReference type="GO" id="GO:0005886">
    <property type="term" value="C:plasma membrane"/>
    <property type="evidence" value="ECO:0007669"/>
    <property type="project" value="UniProtKB-SubCell"/>
</dbReference>
<name>A0A517Y300_9BACT</name>
<dbReference type="InterPro" id="IPR026392">
    <property type="entry name" value="Exo/Archaeosortase_dom"/>
</dbReference>
<dbReference type="GO" id="GO:0008233">
    <property type="term" value="F:peptidase activity"/>
    <property type="evidence" value="ECO:0007669"/>
    <property type="project" value="UniProtKB-KW"/>
</dbReference>
<evidence type="ECO:0000313" key="9">
    <source>
        <dbReference type="EMBL" id="QDU24145.1"/>
    </source>
</evidence>
<evidence type="ECO:0000256" key="7">
    <source>
        <dbReference type="ARBA" id="ARBA00023136"/>
    </source>
</evidence>
<protein>
    <submittedName>
        <fullName evidence="9">Transmembrane exosortase (Exosortase_EpsH)</fullName>
    </submittedName>
</protein>
<dbReference type="KEGG" id="uli:ETAA1_61590"/>
<proteinExistence type="predicted"/>
<evidence type="ECO:0000256" key="3">
    <source>
        <dbReference type="ARBA" id="ARBA00022670"/>
    </source>
</evidence>
<dbReference type="Proteomes" id="UP000319576">
    <property type="component" value="Chromosome"/>
</dbReference>
<dbReference type="NCBIfam" id="TIGR04178">
    <property type="entry name" value="exo_archaeo"/>
    <property type="match status" value="1"/>
</dbReference>
<evidence type="ECO:0000256" key="8">
    <source>
        <dbReference type="SAM" id="Phobius"/>
    </source>
</evidence>
<keyword evidence="10" id="KW-1185">Reference proteome</keyword>
<keyword evidence="4 8" id="KW-0812">Transmembrane</keyword>
<feature type="transmembrane region" description="Helical" evidence="8">
    <location>
        <begin position="188"/>
        <end position="206"/>
    </location>
</feature>
<evidence type="ECO:0000256" key="2">
    <source>
        <dbReference type="ARBA" id="ARBA00022475"/>
    </source>
</evidence>
<dbReference type="Pfam" id="PF09721">
    <property type="entry name" value="Exosortase_EpsH"/>
    <property type="match status" value="1"/>
</dbReference>
<evidence type="ECO:0000313" key="10">
    <source>
        <dbReference type="Proteomes" id="UP000319576"/>
    </source>
</evidence>
<feature type="transmembrane region" description="Helical" evidence="8">
    <location>
        <begin position="94"/>
        <end position="112"/>
    </location>
</feature>
<accession>A0A517Y300</accession>
<feature type="transmembrane region" description="Helical" evidence="8">
    <location>
        <begin position="7"/>
        <end position="26"/>
    </location>
</feature>
<evidence type="ECO:0000256" key="4">
    <source>
        <dbReference type="ARBA" id="ARBA00022692"/>
    </source>
</evidence>
<keyword evidence="7 8" id="KW-0472">Membrane</keyword>
<gene>
    <name evidence="9" type="ORF">ETAA1_61590</name>
</gene>
<dbReference type="InterPro" id="IPR019127">
    <property type="entry name" value="Exosortase"/>
</dbReference>
<organism evidence="9 10">
    <name type="scientific">Urbifossiella limnaea</name>
    <dbReference type="NCBI Taxonomy" id="2528023"/>
    <lineage>
        <taxon>Bacteria</taxon>
        <taxon>Pseudomonadati</taxon>
        <taxon>Planctomycetota</taxon>
        <taxon>Planctomycetia</taxon>
        <taxon>Gemmatales</taxon>
        <taxon>Gemmataceae</taxon>
        <taxon>Urbifossiella</taxon>
    </lineage>
</organism>
<feature type="transmembrane region" description="Helical" evidence="8">
    <location>
        <begin position="213"/>
        <end position="233"/>
    </location>
</feature>
<reference evidence="9 10" key="1">
    <citation type="submission" date="2019-02" db="EMBL/GenBank/DDBJ databases">
        <title>Deep-cultivation of Planctomycetes and their phenomic and genomic characterization uncovers novel biology.</title>
        <authorList>
            <person name="Wiegand S."/>
            <person name="Jogler M."/>
            <person name="Boedeker C."/>
            <person name="Pinto D."/>
            <person name="Vollmers J."/>
            <person name="Rivas-Marin E."/>
            <person name="Kohn T."/>
            <person name="Peeters S.H."/>
            <person name="Heuer A."/>
            <person name="Rast P."/>
            <person name="Oberbeckmann S."/>
            <person name="Bunk B."/>
            <person name="Jeske O."/>
            <person name="Meyerdierks A."/>
            <person name="Storesund J.E."/>
            <person name="Kallscheuer N."/>
            <person name="Luecker S."/>
            <person name="Lage O.M."/>
            <person name="Pohl T."/>
            <person name="Merkel B.J."/>
            <person name="Hornburger P."/>
            <person name="Mueller R.-W."/>
            <person name="Bruemmer F."/>
            <person name="Labrenz M."/>
            <person name="Spormann A.M."/>
            <person name="Op den Camp H."/>
            <person name="Overmann J."/>
            <person name="Amann R."/>
            <person name="Jetten M.S.M."/>
            <person name="Mascher T."/>
            <person name="Medema M.H."/>
            <person name="Devos D.P."/>
            <person name="Kaster A.-K."/>
            <person name="Ovreas L."/>
            <person name="Rohde M."/>
            <person name="Galperin M.Y."/>
            <person name="Jogler C."/>
        </authorList>
    </citation>
    <scope>NUCLEOTIDE SEQUENCE [LARGE SCALE GENOMIC DNA]</scope>
    <source>
        <strain evidence="9 10">ETA_A1</strain>
    </source>
</reference>
<dbReference type="AlphaFoldDB" id="A0A517Y300"/>
<dbReference type="EMBL" id="CP036273">
    <property type="protein sequence ID" value="QDU24145.1"/>
    <property type="molecule type" value="Genomic_DNA"/>
</dbReference>
<comment type="subcellular location">
    <subcellularLocation>
        <location evidence="1">Cell membrane</location>
        <topology evidence="1">Multi-pass membrane protein</topology>
    </subcellularLocation>
</comment>
<keyword evidence="6 8" id="KW-1133">Transmembrane helix</keyword>
<keyword evidence="2" id="KW-1003">Cell membrane</keyword>
<feature type="transmembrane region" description="Helical" evidence="8">
    <location>
        <begin position="41"/>
        <end position="58"/>
    </location>
</feature>
<evidence type="ECO:0000256" key="5">
    <source>
        <dbReference type="ARBA" id="ARBA00022801"/>
    </source>
</evidence>
<evidence type="ECO:0000256" key="1">
    <source>
        <dbReference type="ARBA" id="ARBA00004651"/>
    </source>
</evidence>
<keyword evidence="3" id="KW-0645">Protease</keyword>
<dbReference type="GO" id="GO:0006508">
    <property type="term" value="P:proteolysis"/>
    <property type="evidence" value="ECO:0007669"/>
    <property type="project" value="UniProtKB-KW"/>
</dbReference>
<dbReference type="OrthoDB" id="9797363at2"/>
<dbReference type="NCBIfam" id="TIGR02602">
    <property type="entry name" value="8TM_EpsH"/>
    <property type="match status" value="1"/>
</dbReference>
<keyword evidence="5" id="KW-0378">Hydrolase</keyword>
<feature type="transmembrane region" description="Helical" evidence="8">
    <location>
        <begin position="70"/>
        <end position="88"/>
    </location>
</feature>
<sequence length="290" mass="30812">MALPRNTTPVLLSVGVPLAVTLWAYWSALDGIVERWATDPQYSHGFLVPVFSVYLLWTRRDRITAADVRPRWWGVLVVVLGGGVRMAGQVFYQPWLDEVSLLIVLAGLIAVAGGRELLAWAAPAVLFLAFMIPLPYGAQTLLGGRLQATATAASTYALQTFGVPAVAEGNVILLTDARLGVVEACSGLTMLVTFFALSVGVAFLVRRSWPEKVILVAAAAPIAVVANVVRITLTGLLFEANRGDLARAVFHDLAGWLMMPVGLTLLLTVLCVLSRAVVPAGRAAPATTAG</sequence>
<evidence type="ECO:0000256" key="6">
    <source>
        <dbReference type="ARBA" id="ARBA00022989"/>
    </source>
</evidence>
<feature type="transmembrane region" description="Helical" evidence="8">
    <location>
        <begin position="253"/>
        <end position="273"/>
    </location>
</feature>
<feature type="transmembrane region" description="Helical" evidence="8">
    <location>
        <begin position="117"/>
        <end position="136"/>
    </location>
</feature>